<reference evidence="12 13" key="1">
    <citation type="journal article" date="2016" name="Int. J. Syst. Evol. Microbiol.">
        <title>Proposal of Mucilaginibacter phyllosphaerae sp. nov. isolated from the phyllosphere of Galium album.</title>
        <authorList>
            <person name="Aydogan E.L."/>
            <person name="Busse H.J."/>
            <person name="Moser G."/>
            <person name="Muller C."/>
            <person name="Kampfer P."/>
            <person name="Glaeser S.P."/>
        </authorList>
    </citation>
    <scope>NUCLEOTIDE SEQUENCE [LARGE SCALE GENOMIC DNA]</scope>
    <source>
        <strain evidence="12 13">PP-F2FG21</strain>
    </source>
</reference>
<evidence type="ECO:0000256" key="7">
    <source>
        <dbReference type="ARBA" id="ARBA00023136"/>
    </source>
</evidence>
<organism evidence="12 13">
    <name type="scientific">Mucilaginibacter phyllosphaerae</name>
    <dbReference type="NCBI Taxonomy" id="1812349"/>
    <lineage>
        <taxon>Bacteria</taxon>
        <taxon>Pseudomonadati</taxon>
        <taxon>Bacteroidota</taxon>
        <taxon>Sphingobacteriia</taxon>
        <taxon>Sphingobacteriales</taxon>
        <taxon>Sphingobacteriaceae</taxon>
        <taxon>Mucilaginibacter</taxon>
    </lineage>
</organism>
<comment type="subunit">
    <text evidence="9">Homodimer.</text>
</comment>
<comment type="similarity">
    <text evidence="2 9">Belongs to the SLC41A transporter family.</text>
</comment>
<dbReference type="InterPro" id="IPR038076">
    <property type="entry name" value="MgtE_N_sf"/>
</dbReference>
<proteinExistence type="inferred from homology"/>
<feature type="transmembrane region" description="Helical" evidence="9">
    <location>
        <begin position="307"/>
        <end position="334"/>
    </location>
</feature>
<evidence type="ECO:0000256" key="2">
    <source>
        <dbReference type="ARBA" id="ARBA00009749"/>
    </source>
</evidence>
<evidence type="ECO:0000313" key="14">
    <source>
        <dbReference type="Proteomes" id="UP000583101"/>
    </source>
</evidence>
<keyword evidence="14" id="KW-1185">Reference proteome</keyword>
<protein>
    <recommendedName>
        <fullName evidence="9">Magnesium transporter MgtE</fullName>
    </recommendedName>
</protein>
<feature type="transmembrane region" description="Helical" evidence="9">
    <location>
        <begin position="281"/>
        <end position="301"/>
    </location>
</feature>
<evidence type="ECO:0000256" key="6">
    <source>
        <dbReference type="ARBA" id="ARBA00022989"/>
    </source>
</evidence>
<comment type="function">
    <text evidence="9">Acts as a magnesium transporter.</text>
</comment>
<dbReference type="InterPro" id="IPR036739">
    <property type="entry name" value="SLC41_membr_dom_sf"/>
</dbReference>
<evidence type="ECO:0000256" key="4">
    <source>
        <dbReference type="ARBA" id="ARBA00022692"/>
    </source>
</evidence>
<evidence type="ECO:0000256" key="9">
    <source>
        <dbReference type="RuleBase" id="RU362011"/>
    </source>
</evidence>
<dbReference type="EMBL" id="JACIEG010000006">
    <property type="protein sequence ID" value="MBB3970665.1"/>
    <property type="molecule type" value="Genomic_DNA"/>
</dbReference>
<evidence type="ECO:0000259" key="10">
    <source>
        <dbReference type="PROSITE" id="PS51371"/>
    </source>
</evidence>
<dbReference type="InterPro" id="IPR046342">
    <property type="entry name" value="CBS_dom_sf"/>
</dbReference>
<evidence type="ECO:0000313" key="12">
    <source>
        <dbReference type="EMBL" id="TEW64668.1"/>
    </source>
</evidence>
<dbReference type="GO" id="GO:0046872">
    <property type="term" value="F:metal ion binding"/>
    <property type="evidence" value="ECO:0007669"/>
    <property type="project" value="UniProtKB-KW"/>
</dbReference>
<evidence type="ECO:0000313" key="13">
    <source>
        <dbReference type="Proteomes" id="UP000297248"/>
    </source>
</evidence>
<keyword evidence="4 9" id="KW-0812">Transmembrane</keyword>
<dbReference type="CDD" id="cd04606">
    <property type="entry name" value="CBS_pair_Mg_transporter"/>
    <property type="match status" value="1"/>
</dbReference>
<keyword evidence="8" id="KW-0129">CBS domain</keyword>
<dbReference type="Pfam" id="PF00571">
    <property type="entry name" value="CBS"/>
    <property type="match status" value="1"/>
</dbReference>
<dbReference type="InterPro" id="IPR006667">
    <property type="entry name" value="SLC41_membr_dom"/>
</dbReference>
<keyword evidence="9" id="KW-0479">Metal-binding</keyword>
<dbReference type="GO" id="GO:0005886">
    <property type="term" value="C:plasma membrane"/>
    <property type="evidence" value="ECO:0007669"/>
    <property type="project" value="UniProtKB-SubCell"/>
</dbReference>
<dbReference type="Gene3D" id="1.25.60.10">
    <property type="entry name" value="MgtE N-terminal domain-like"/>
    <property type="match status" value="1"/>
</dbReference>
<dbReference type="NCBIfam" id="TIGR00400">
    <property type="entry name" value="mgtE"/>
    <property type="match status" value="1"/>
</dbReference>
<keyword evidence="7 9" id="KW-0472">Membrane</keyword>
<dbReference type="Gene3D" id="3.10.580.10">
    <property type="entry name" value="CBS-domain"/>
    <property type="match status" value="1"/>
</dbReference>
<dbReference type="PANTHER" id="PTHR43773:SF1">
    <property type="entry name" value="MAGNESIUM TRANSPORTER MGTE"/>
    <property type="match status" value="1"/>
</dbReference>
<evidence type="ECO:0000256" key="1">
    <source>
        <dbReference type="ARBA" id="ARBA00004141"/>
    </source>
</evidence>
<comment type="caution">
    <text evidence="12">The sequence shown here is derived from an EMBL/GenBank/DDBJ whole genome shotgun (WGS) entry which is preliminary data.</text>
</comment>
<dbReference type="AlphaFoldDB" id="A0A4Y8A8F1"/>
<dbReference type="PROSITE" id="PS51371">
    <property type="entry name" value="CBS"/>
    <property type="match status" value="1"/>
</dbReference>
<dbReference type="RefSeq" id="WP_134337641.1">
    <property type="nucleotide sequence ID" value="NZ_BMCZ01000006.1"/>
</dbReference>
<dbReference type="OrthoDB" id="9790355at2"/>
<comment type="subcellular location">
    <subcellularLocation>
        <location evidence="9">Cell membrane</location>
        <topology evidence="9">Multi-pass membrane protein</topology>
    </subcellularLocation>
    <subcellularLocation>
        <location evidence="1">Membrane</location>
        <topology evidence="1">Multi-pass membrane protein</topology>
    </subcellularLocation>
</comment>
<keyword evidence="9" id="KW-1003">Cell membrane</keyword>
<gene>
    <name evidence="12" type="primary">mgtE</name>
    <name evidence="12" type="ORF">E2R65_16775</name>
    <name evidence="11" type="ORF">GGR35_003288</name>
</gene>
<evidence type="ECO:0000256" key="3">
    <source>
        <dbReference type="ARBA" id="ARBA00022448"/>
    </source>
</evidence>
<reference evidence="12" key="2">
    <citation type="submission" date="2019-03" db="EMBL/GenBank/DDBJ databases">
        <authorList>
            <person name="Yan Y.-Q."/>
            <person name="Du Z.-J."/>
        </authorList>
    </citation>
    <scope>NUCLEOTIDE SEQUENCE</scope>
    <source>
        <strain evidence="12">PP-F2FG21</strain>
    </source>
</reference>
<evidence type="ECO:0000256" key="5">
    <source>
        <dbReference type="ARBA" id="ARBA00022842"/>
    </source>
</evidence>
<dbReference type="Gene3D" id="1.10.357.20">
    <property type="entry name" value="SLC41 divalent cation transporters, integral membrane domain"/>
    <property type="match status" value="1"/>
</dbReference>
<dbReference type="GO" id="GO:0015095">
    <property type="term" value="F:magnesium ion transmembrane transporter activity"/>
    <property type="evidence" value="ECO:0007669"/>
    <property type="project" value="UniProtKB-UniRule"/>
</dbReference>
<feature type="transmembrane region" description="Helical" evidence="9">
    <location>
        <begin position="387"/>
        <end position="416"/>
    </location>
</feature>
<dbReference type="InterPro" id="IPR006669">
    <property type="entry name" value="MgtE_transporter"/>
</dbReference>
<keyword evidence="6 9" id="KW-1133">Transmembrane helix</keyword>
<dbReference type="SUPFAM" id="SSF54631">
    <property type="entry name" value="CBS-domain pair"/>
    <property type="match status" value="1"/>
</dbReference>
<evidence type="ECO:0000256" key="8">
    <source>
        <dbReference type="PROSITE-ProRule" id="PRU00703"/>
    </source>
</evidence>
<dbReference type="InterPro" id="IPR000644">
    <property type="entry name" value="CBS_dom"/>
</dbReference>
<feature type="transmembrane region" description="Helical" evidence="9">
    <location>
        <begin position="428"/>
        <end position="451"/>
    </location>
</feature>
<feature type="domain" description="CBS" evidence="10">
    <location>
        <begin position="197"/>
        <end position="255"/>
    </location>
</feature>
<evidence type="ECO:0000313" key="11">
    <source>
        <dbReference type="EMBL" id="MBB3970665.1"/>
    </source>
</evidence>
<dbReference type="SMART" id="SM00924">
    <property type="entry name" value="MgtE_N"/>
    <property type="match status" value="1"/>
</dbReference>
<dbReference type="Pfam" id="PF01769">
    <property type="entry name" value="MgtE"/>
    <property type="match status" value="1"/>
</dbReference>
<reference evidence="11 14" key="3">
    <citation type="submission" date="2020-08" db="EMBL/GenBank/DDBJ databases">
        <title>Genomic Encyclopedia of Type Strains, Phase IV (KMG-IV): sequencing the most valuable type-strain genomes for metagenomic binning, comparative biology and taxonomic classification.</title>
        <authorList>
            <person name="Goeker M."/>
        </authorList>
    </citation>
    <scope>NUCLEOTIDE SEQUENCE [LARGE SCALE GENOMIC DNA]</scope>
    <source>
        <strain evidence="11 14">DSM 100995</strain>
    </source>
</reference>
<name>A0A4Y8A8F1_9SPHI</name>
<dbReference type="Pfam" id="PF03448">
    <property type="entry name" value="MgtE_N"/>
    <property type="match status" value="1"/>
</dbReference>
<keyword evidence="5 9" id="KW-0460">Magnesium</keyword>
<accession>A0A4Y8A8F1</accession>
<dbReference type="InterPro" id="IPR006668">
    <property type="entry name" value="Mg_transptr_MgtE_intracell_dom"/>
</dbReference>
<dbReference type="SUPFAM" id="SSF158791">
    <property type="entry name" value="MgtE N-terminal domain-like"/>
    <property type="match status" value="1"/>
</dbReference>
<dbReference type="SUPFAM" id="SSF161093">
    <property type="entry name" value="MgtE membrane domain-like"/>
    <property type="match status" value="1"/>
</dbReference>
<dbReference type="EMBL" id="SNQG01000006">
    <property type="protein sequence ID" value="TEW64668.1"/>
    <property type="molecule type" value="Genomic_DNA"/>
</dbReference>
<sequence length="474" mass="52690">MEEMVEQIELLLKQDDTTQLQEFLNNLNISDVEELIDELPEHGPKFIEILSINRAVNVFRILDFPTQERIIKKLSGKKVSEIINELPPDDRTAFFSELHGDAVTKLILHLSPDDRKEALSLLGYKEDSVGRLMTPDYIAVKKSWDVNRVLSHIRRYGKNSETIDVIYVIGDNGILLDDIRIREILLVAPETKISDLMDGRLIALSANDPQEEAINVFRMNNRTALPVTDDDNILLGIVTVDDILWIANEEYTEDIQKIGGTEALDEPYLDINLFRLVKKRVGWLIILFLGEMLTATAMGYFGDEIGIVVALAFFLPLIISSGGNSGSQASTLIIQAMALGEVTVADWWRVMRRELLSGLMLGVILGIIGFLRITIWSEFSNVYGPHWLLIAFTVGFSLIGVVLWGSLSGSMLPLLLKKLGADPATSSAPFVATLVDVTGLIIYFSIASIIMHDILHPAAPLHPVVSKHVAALAR</sequence>
<dbReference type="Proteomes" id="UP000297248">
    <property type="component" value="Unassembled WGS sequence"/>
</dbReference>
<dbReference type="PANTHER" id="PTHR43773">
    <property type="entry name" value="MAGNESIUM TRANSPORTER MGTE"/>
    <property type="match status" value="1"/>
</dbReference>
<keyword evidence="3 9" id="KW-0813">Transport</keyword>
<dbReference type="Proteomes" id="UP000583101">
    <property type="component" value="Unassembled WGS sequence"/>
</dbReference>
<dbReference type="SMART" id="SM00116">
    <property type="entry name" value="CBS"/>
    <property type="match status" value="1"/>
</dbReference>
<feature type="transmembrane region" description="Helical" evidence="9">
    <location>
        <begin position="355"/>
        <end position="375"/>
    </location>
</feature>